<dbReference type="EMBL" id="CP047423">
    <property type="protein sequence ID" value="QPD04131.1"/>
    <property type="molecule type" value="Genomic_DNA"/>
</dbReference>
<name>A0A7S8FEB4_9BACT</name>
<dbReference type="PROSITE" id="PS01302">
    <property type="entry name" value="UPF0758"/>
    <property type="match status" value="1"/>
</dbReference>
<gene>
    <name evidence="8" type="ORF">Nkreftii_001905</name>
</gene>
<dbReference type="KEGG" id="nkf:Nkreftii_001905"/>
<proteinExistence type="inferred from homology"/>
<evidence type="ECO:0000256" key="1">
    <source>
        <dbReference type="ARBA" id="ARBA00022670"/>
    </source>
</evidence>
<evidence type="ECO:0000259" key="7">
    <source>
        <dbReference type="PROSITE" id="PS50249"/>
    </source>
</evidence>
<dbReference type="GO" id="GO:0006508">
    <property type="term" value="P:proteolysis"/>
    <property type="evidence" value="ECO:0007669"/>
    <property type="project" value="UniProtKB-KW"/>
</dbReference>
<sequence length="242" mass="26274">MADTKDHRRGIAHWPKTERPRERLLAKGSEALSDAHLLAILLRTGRRDSSAVQVAIELLDRMGGLGGLAVCGIEELCAISGIGPAKAAQLKAALALGRRSLTVPLSTGTRISSSADLFKHFYPVLRDVKHELFKVVLLDAKNTVLKETTVSEGSLTLSIVHPREVFAFAVRESAAAVIFLHNHPSGDPTPSHEDRRLTDRLVAVGKLLGIRVLDHLIIGDGRYVSFADEGWLSGSRVDDEDI</sequence>
<dbReference type="InterPro" id="IPR037518">
    <property type="entry name" value="MPN"/>
</dbReference>
<dbReference type="SUPFAM" id="SSF47781">
    <property type="entry name" value="RuvA domain 2-like"/>
    <property type="match status" value="1"/>
</dbReference>
<dbReference type="InterPro" id="IPR020891">
    <property type="entry name" value="UPF0758_CS"/>
</dbReference>
<dbReference type="Gene3D" id="3.40.140.10">
    <property type="entry name" value="Cytidine Deaminase, domain 2"/>
    <property type="match status" value="1"/>
</dbReference>
<dbReference type="InterPro" id="IPR010994">
    <property type="entry name" value="RuvA_2-like"/>
</dbReference>
<dbReference type="Proteomes" id="UP000593737">
    <property type="component" value="Chromosome"/>
</dbReference>
<evidence type="ECO:0000313" key="9">
    <source>
        <dbReference type="Proteomes" id="UP000593737"/>
    </source>
</evidence>
<dbReference type="PANTHER" id="PTHR30471:SF3">
    <property type="entry name" value="UPF0758 PROTEIN YEES-RELATED"/>
    <property type="match status" value="1"/>
</dbReference>
<evidence type="ECO:0000256" key="3">
    <source>
        <dbReference type="ARBA" id="ARBA00022801"/>
    </source>
</evidence>
<keyword evidence="5" id="KW-0482">Metalloprotease</keyword>
<dbReference type="GO" id="GO:0046872">
    <property type="term" value="F:metal ion binding"/>
    <property type="evidence" value="ECO:0007669"/>
    <property type="project" value="UniProtKB-KW"/>
</dbReference>
<evidence type="ECO:0000256" key="2">
    <source>
        <dbReference type="ARBA" id="ARBA00022723"/>
    </source>
</evidence>
<keyword evidence="2" id="KW-0479">Metal-binding</keyword>
<evidence type="ECO:0000256" key="4">
    <source>
        <dbReference type="ARBA" id="ARBA00022833"/>
    </source>
</evidence>
<dbReference type="GO" id="GO:0008237">
    <property type="term" value="F:metallopeptidase activity"/>
    <property type="evidence" value="ECO:0007669"/>
    <property type="project" value="UniProtKB-KW"/>
</dbReference>
<dbReference type="NCBIfam" id="TIGR00608">
    <property type="entry name" value="radc"/>
    <property type="match status" value="1"/>
</dbReference>
<dbReference type="InterPro" id="IPR025657">
    <property type="entry name" value="RadC_JAB"/>
</dbReference>
<dbReference type="Pfam" id="PF20582">
    <property type="entry name" value="UPF0758_N"/>
    <property type="match status" value="1"/>
</dbReference>
<protein>
    <recommendedName>
        <fullName evidence="7">MPN domain-containing protein</fullName>
    </recommendedName>
</protein>
<keyword evidence="1" id="KW-0645">Protease</keyword>
<evidence type="ECO:0000313" key="8">
    <source>
        <dbReference type="EMBL" id="QPD04131.1"/>
    </source>
</evidence>
<dbReference type="AlphaFoldDB" id="A0A7S8FEB4"/>
<evidence type="ECO:0000256" key="5">
    <source>
        <dbReference type="ARBA" id="ARBA00023049"/>
    </source>
</evidence>
<feature type="domain" description="MPN" evidence="7">
    <location>
        <begin position="110"/>
        <end position="232"/>
    </location>
</feature>
<dbReference type="PANTHER" id="PTHR30471">
    <property type="entry name" value="DNA REPAIR PROTEIN RADC"/>
    <property type="match status" value="1"/>
</dbReference>
<evidence type="ECO:0000256" key="6">
    <source>
        <dbReference type="RuleBase" id="RU003797"/>
    </source>
</evidence>
<accession>A0A7S8FEB4</accession>
<reference evidence="8 9" key="1">
    <citation type="journal article" date="2020" name="ISME J.">
        <title>Enrichment and physiological characterization of a novel comammox Nitrospira indicates ammonium inhibition of complete nitrification.</title>
        <authorList>
            <person name="Sakoula D."/>
            <person name="Koch H."/>
            <person name="Frank J."/>
            <person name="Jetten M.S.M."/>
            <person name="van Kessel M.A.H.J."/>
            <person name="Lucker S."/>
        </authorList>
    </citation>
    <scope>NUCLEOTIDE SEQUENCE [LARGE SCALE GENOMIC DNA]</scope>
    <source>
        <strain evidence="8">Comreactor17</strain>
    </source>
</reference>
<dbReference type="NCBIfam" id="NF000642">
    <property type="entry name" value="PRK00024.1"/>
    <property type="match status" value="1"/>
</dbReference>
<comment type="similarity">
    <text evidence="6">Belongs to the UPF0758 family.</text>
</comment>
<organism evidence="8 9">
    <name type="scientific">Candidatus Nitrospira kreftii</name>
    <dbReference type="NCBI Taxonomy" id="2652173"/>
    <lineage>
        <taxon>Bacteria</taxon>
        <taxon>Pseudomonadati</taxon>
        <taxon>Nitrospirota</taxon>
        <taxon>Nitrospiria</taxon>
        <taxon>Nitrospirales</taxon>
        <taxon>Nitrospiraceae</taxon>
        <taxon>Nitrospira</taxon>
    </lineage>
</organism>
<dbReference type="CDD" id="cd08071">
    <property type="entry name" value="MPN_DUF2466"/>
    <property type="match status" value="1"/>
</dbReference>
<dbReference type="InterPro" id="IPR001405">
    <property type="entry name" value="UPF0758"/>
</dbReference>
<dbReference type="InterPro" id="IPR046778">
    <property type="entry name" value="UPF0758_N"/>
</dbReference>
<keyword evidence="4" id="KW-0862">Zinc</keyword>
<dbReference type="Pfam" id="PF04002">
    <property type="entry name" value="RadC"/>
    <property type="match status" value="1"/>
</dbReference>
<keyword evidence="3" id="KW-0378">Hydrolase</keyword>
<dbReference type="PROSITE" id="PS50249">
    <property type="entry name" value="MPN"/>
    <property type="match status" value="1"/>
</dbReference>